<evidence type="ECO:0000256" key="1">
    <source>
        <dbReference type="SAM" id="MobiDB-lite"/>
    </source>
</evidence>
<keyword evidence="5" id="KW-1185">Reference proteome</keyword>
<feature type="region of interest" description="Disordered" evidence="1">
    <location>
        <begin position="307"/>
        <end position="326"/>
    </location>
</feature>
<keyword evidence="3" id="KW-0732">Signal</keyword>
<dbReference type="EnsemblMetazoa" id="XM_014385259.2">
    <property type="protein sequence ID" value="XP_014240745.1"/>
    <property type="gene ID" value="LOC106661713"/>
</dbReference>
<evidence type="ECO:0000256" key="2">
    <source>
        <dbReference type="SAM" id="Phobius"/>
    </source>
</evidence>
<reference evidence="4" key="1">
    <citation type="submission" date="2022-01" db="UniProtKB">
        <authorList>
            <consortium name="EnsemblMetazoa"/>
        </authorList>
    </citation>
    <scope>IDENTIFICATION</scope>
</reference>
<evidence type="ECO:0000313" key="4">
    <source>
        <dbReference type="EnsemblMetazoa" id="XP_014240745.1"/>
    </source>
</evidence>
<protein>
    <recommendedName>
        <fullName evidence="6">TNFR-Cys domain-containing protein</fullName>
    </recommendedName>
</protein>
<feature type="chain" id="PRO_5035295147" description="TNFR-Cys domain-containing protein" evidence="3">
    <location>
        <begin position="22"/>
        <end position="404"/>
    </location>
</feature>
<evidence type="ECO:0008006" key="6">
    <source>
        <dbReference type="Google" id="ProtNLM"/>
    </source>
</evidence>
<dbReference type="Proteomes" id="UP000494040">
    <property type="component" value="Unassembled WGS sequence"/>
</dbReference>
<feature type="compositionally biased region" description="Low complexity" evidence="1">
    <location>
        <begin position="342"/>
        <end position="358"/>
    </location>
</feature>
<keyword evidence="2" id="KW-0472">Membrane</keyword>
<dbReference type="OrthoDB" id="6376457at2759"/>
<feature type="transmembrane region" description="Helical" evidence="2">
    <location>
        <begin position="129"/>
        <end position="150"/>
    </location>
</feature>
<sequence>MFCIKIYRLFFFLAFMKVVKSLSGEEFKCGSSLDCPKGTYCYKENALYKCAPCSNCIRFFRKNSTIDDCPQRPEQCGECIAGYHSPKLIDGSEPNTCISISSEIIQPMEDINKSLPPDIQTEKGFGNPYLWVALLGIICIVSLAVAAFYARRKCNRCNTKGSMPIISETERFCISPSAPPPPYHTASEHTSHNIEHEAKPISNLPFSSDIEINTTGGVRHQIDCEFDKRQKANCYKFPYYVNEGSLAPEQGEHIMAAPREEEHLPETFDDTTQPSTWRPVADCRHLNKARRKEYHGGELNTKILSTDIGDETEQQEEGENPAGNSGCEEIRQFAMISAERPNISSSPDISSSSNNTTNMGVQNFSTEPKHKKRRTGEYSEMNSFNLNIFINNSNANVNENNSNM</sequence>
<keyword evidence="2" id="KW-0812">Transmembrane</keyword>
<evidence type="ECO:0000256" key="3">
    <source>
        <dbReference type="SAM" id="SignalP"/>
    </source>
</evidence>
<feature type="signal peptide" evidence="3">
    <location>
        <begin position="1"/>
        <end position="21"/>
    </location>
</feature>
<accession>A0A8I6TD33</accession>
<evidence type="ECO:0000313" key="5">
    <source>
        <dbReference type="Proteomes" id="UP000494040"/>
    </source>
</evidence>
<feature type="compositionally biased region" description="Acidic residues" evidence="1">
    <location>
        <begin position="308"/>
        <end position="319"/>
    </location>
</feature>
<proteinExistence type="predicted"/>
<organism evidence="4 5">
    <name type="scientific">Cimex lectularius</name>
    <name type="common">Bed bug</name>
    <name type="synonym">Acanthia lectularia</name>
    <dbReference type="NCBI Taxonomy" id="79782"/>
    <lineage>
        <taxon>Eukaryota</taxon>
        <taxon>Metazoa</taxon>
        <taxon>Ecdysozoa</taxon>
        <taxon>Arthropoda</taxon>
        <taxon>Hexapoda</taxon>
        <taxon>Insecta</taxon>
        <taxon>Pterygota</taxon>
        <taxon>Neoptera</taxon>
        <taxon>Paraneoptera</taxon>
        <taxon>Hemiptera</taxon>
        <taxon>Heteroptera</taxon>
        <taxon>Panheteroptera</taxon>
        <taxon>Cimicomorpha</taxon>
        <taxon>Cimicidae</taxon>
        <taxon>Cimex</taxon>
    </lineage>
</organism>
<keyword evidence="2" id="KW-1133">Transmembrane helix</keyword>
<name>A0A8I6TD33_CIMLE</name>
<dbReference type="KEGG" id="clec:106661713"/>
<dbReference type="AlphaFoldDB" id="A0A8I6TD33"/>
<feature type="region of interest" description="Disordered" evidence="1">
    <location>
        <begin position="342"/>
        <end position="376"/>
    </location>
</feature>
<dbReference type="GeneID" id="106661713"/>
<dbReference type="RefSeq" id="XP_014240745.1">
    <property type="nucleotide sequence ID" value="XM_014385259.2"/>
</dbReference>